<keyword evidence="1" id="KW-0472">Membrane</keyword>
<feature type="transmembrane region" description="Helical" evidence="1">
    <location>
        <begin position="56"/>
        <end position="75"/>
    </location>
</feature>
<name>A0A177MER5_METMH</name>
<sequence>MLELDVTFSRTVEIFWSWAWRSTVFGLLAGAAIGFIGALITIAFGFDDQVTKPIAHYLSITTGLVISILALSKVLKMKFSSFRIVLLPEPRQE</sequence>
<evidence type="ECO:0000256" key="1">
    <source>
        <dbReference type="SAM" id="Phobius"/>
    </source>
</evidence>
<evidence type="ECO:0000313" key="3">
    <source>
        <dbReference type="Proteomes" id="UP000078090"/>
    </source>
</evidence>
<protein>
    <submittedName>
        <fullName evidence="2">Uncharacterized protein</fullName>
    </submittedName>
</protein>
<evidence type="ECO:0000313" key="2">
    <source>
        <dbReference type="EMBL" id="OAI04257.1"/>
    </source>
</evidence>
<dbReference type="EMBL" id="LUUG01000073">
    <property type="protein sequence ID" value="OAI04257.1"/>
    <property type="molecule type" value="Genomic_DNA"/>
</dbReference>
<reference evidence="2 3" key="1">
    <citation type="submission" date="2016-03" db="EMBL/GenBank/DDBJ databases">
        <authorList>
            <person name="Ploux O."/>
        </authorList>
    </citation>
    <scope>NUCLEOTIDE SEQUENCE [LARGE SCALE GENOMIC DNA]</scope>
    <source>
        <strain evidence="2 3">R-45363</strain>
    </source>
</reference>
<organism evidence="2 3">
    <name type="scientific">Methylomonas methanica</name>
    <dbReference type="NCBI Taxonomy" id="421"/>
    <lineage>
        <taxon>Bacteria</taxon>
        <taxon>Pseudomonadati</taxon>
        <taxon>Pseudomonadota</taxon>
        <taxon>Gammaproteobacteria</taxon>
        <taxon>Methylococcales</taxon>
        <taxon>Methylococcaceae</taxon>
        <taxon>Methylomonas</taxon>
    </lineage>
</organism>
<comment type="caution">
    <text evidence="2">The sequence shown here is derived from an EMBL/GenBank/DDBJ whole genome shotgun (WGS) entry which is preliminary data.</text>
</comment>
<keyword evidence="1" id="KW-0812">Transmembrane</keyword>
<gene>
    <name evidence="2" type="ORF">A1332_14935</name>
</gene>
<keyword evidence="1" id="KW-1133">Transmembrane helix</keyword>
<dbReference type="AlphaFoldDB" id="A0A177MER5"/>
<proteinExistence type="predicted"/>
<dbReference type="RefSeq" id="WP_064008837.1">
    <property type="nucleotide sequence ID" value="NZ_LUUG01000073.1"/>
</dbReference>
<dbReference type="OrthoDB" id="6388715at2"/>
<dbReference type="Proteomes" id="UP000078090">
    <property type="component" value="Unassembled WGS sequence"/>
</dbReference>
<accession>A0A177MER5</accession>
<feature type="transmembrane region" description="Helical" evidence="1">
    <location>
        <begin position="24"/>
        <end position="44"/>
    </location>
</feature>